<evidence type="ECO:0000313" key="3">
    <source>
        <dbReference type="Proteomes" id="UP000191672"/>
    </source>
</evidence>
<gene>
    <name evidence="2" type="ORF">PENANT_c010G00400</name>
</gene>
<reference evidence="3" key="1">
    <citation type="journal article" date="2017" name="Nat. Microbiol.">
        <title>Global analysis of biosynthetic gene clusters reveals vast potential of secondary metabolite production in Penicillium species.</title>
        <authorList>
            <person name="Nielsen J.C."/>
            <person name="Grijseels S."/>
            <person name="Prigent S."/>
            <person name="Ji B."/>
            <person name="Dainat J."/>
            <person name="Nielsen K.F."/>
            <person name="Frisvad J.C."/>
            <person name="Workman M."/>
            <person name="Nielsen J."/>
        </authorList>
    </citation>
    <scope>NUCLEOTIDE SEQUENCE [LARGE SCALE GENOMIC DNA]</scope>
    <source>
        <strain evidence="3">IBT 31811</strain>
    </source>
</reference>
<sequence>MGSGKQQQNSGIISSRPGLTLGEINNFPLLGPLSKISWFNLNLILDSFETYVHIAERSSPDSTSTRLRLHAYGYTCSTATCTPMCMEIPRREHSKTALAHLGQHAGVIAAKIRMLACHPLRLTLHWRHSPDFYKETEKSVKGREWLSQQGNGEPKKPCDPEFPTHLVSAG</sequence>
<dbReference type="Proteomes" id="UP000191672">
    <property type="component" value="Unassembled WGS sequence"/>
</dbReference>
<evidence type="ECO:0000256" key="1">
    <source>
        <dbReference type="SAM" id="MobiDB-lite"/>
    </source>
</evidence>
<evidence type="ECO:0000313" key="2">
    <source>
        <dbReference type="EMBL" id="OQD85327.1"/>
    </source>
</evidence>
<dbReference type="AlphaFoldDB" id="A0A1V6Q8M1"/>
<organism evidence="2 3">
    <name type="scientific">Penicillium antarcticum</name>
    <dbReference type="NCBI Taxonomy" id="416450"/>
    <lineage>
        <taxon>Eukaryota</taxon>
        <taxon>Fungi</taxon>
        <taxon>Dikarya</taxon>
        <taxon>Ascomycota</taxon>
        <taxon>Pezizomycotina</taxon>
        <taxon>Eurotiomycetes</taxon>
        <taxon>Eurotiomycetidae</taxon>
        <taxon>Eurotiales</taxon>
        <taxon>Aspergillaceae</taxon>
        <taxon>Penicillium</taxon>
    </lineage>
</organism>
<name>A0A1V6Q8M1_9EURO</name>
<dbReference type="EMBL" id="MDYN01000010">
    <property type="protein sequence ID" value="OQD85327.1"/>
    <property type="molecule type" value="Genomic_DNA"/>
</dbReference>
<keyword evidence="3" id="KW-1185">Reference proteome</keyword>
<accession>A0A1V6Q8M1</accession>
<protein>
    <submittedName>
        <fullName evidence="2">Uncharacterized protein</fullName>
    </submittedName>
</protein>
<feature type="region of interest" description="Disordered" evidence="1">
    <location>
        <begin position="143"/>
        <end position="170"/>
    </location>
</feature>
<comment type="caution">
    <text evidence="2">The sequence shown here is derived from an EMBL/GenBank/DDBJ whole genome shotgun (WGS) entry which is preliminary data.</text>
</comment>
<proteinExistence type="predicted"/>